<dbReference type="SUPFAM" id="SSF48452">
    <property type="entry name" value="TPR-like"/>
    <property type="match status" value="2"/>
</dbReference>
<name>A0A1T5CZ53_9SPHI</name>
<dbReference type="Proteomes" id="UP000189981">
    <property type="component" value="Unassembled WGS sequence"/>
</dbReference>
<dbReference type="AlphaFoldDB" id="A0A1T5CZ53"/>
<evidence type="ECO:0000256" key="1">
    <source>
        <dbReference type="PROSITE-ProRule" id="PRU00339"/>
    </source>
</evidence>
<dbReference type="PROSITE" id="PS51257">
    <property type="entry name" value="PROKAR_LIPOPROTEIN"/>
    <property type="match status" value="1"/>
</dbReference>
<evidence type="ECO:0000313" key="2">
    <source>
        <dbReference type="EMBL" id="SKB64734.1"/>
    </source>
</evidence>
<sequence>MRSNNPLSFFSLLYFCIICLGFSACDSQKQTVASRGMQNLTAHYNIMYNANLLVDDSERNIELITTDDYERLISVYKEPKEATAQGEIKNLDQAILKANVIANEKSLSNYVDDAYFLIAKANHLKANFYNASEFFTYVYNSYPEEKELRQAALAWKARSLIESERFEEAEATLDTALKYIKTEKESVGDIYATKAQLHLYANQDEEAINMLEQAIKNARNRQHKIRWTYLVAQLQQITKKPEAAYDNYTEVVKSNAPFDMAFNANLNRISIRDEQNGNKVSRSQQLRSLLKDDKNKDFVDQIYFQIGNSYAAENDMEKAIENYNLSVKNSTKNLIQKGLSYQKLAQIYFDQSDFIRSKAYYDSTLAALPKTYPDYALINTKAANIELLADRLTTISQQDTLQMLASLPEADRDLRIGALVREQTLKALKSAEAFASSSLPGPTQALANSVKEGKFYFNNSIALKQGLLDFKKRWGNRKLEDNWRRSQKSASDISSTISPDQAIANPFQQSVPDPTASNIETIRRTFIEGMPLTPEQKLASDQKIASAYFDIANYYREVSLDTAEAVNTYEKLLSRFPENPNKLAIYYNLYRLNLTVNPKRAEEFKQLLLNDFPDSPFAKIILDPQYNQRSDEQEIAYNKFYNEAYDLYSVKKYDQVLSQVDKYGQSFTGRPMPAQLDYLRALAIGRTQRLPQLETAFKELITAYPDDKIIVPLVKEHLEFINANRALLSERLVVLIDNDPNGDRFVQEPVNEPVATVISTRSPEVKPVTVTENRKAPVSVPAEVNSLFVKEESALFYFVINVFDPVVNLSSSRFGIGQFNRINLPRAGLKHQLKNVNKQNQLIFVGPFEGRGAAQDYYNSINPMMKEIMKIPAAKYSTFYINQQNLDKITDRATLDQYVEFYKSTY</sequence>
<evidence type="ECO:0000313" key="3">
    <source>
        <dbReference type="Proteomes" id="UP000189981"/>
    </source>
</evidence>
<dbReference type="SMART" id="SM00028">
    <property type="entry name" value="TPR"/>
    <property type="match status" value="4"/>
</dbReference>
<feature type="repeat" description="TPR" evidence="1">
    <location>
        <begin position="300"/>
        <end position="333"/>
    </location>
</feature>
<dbReference type="Gene3D" id="1.25.40.10">
    <property type="entry name" value="Tetratricopeptide repeat domain"/>
    <property type="match status" value="3"/>
</dbReference>
<organism evidence="2 3">
    <name type="scientific">Daejeonella lutea</name>
    <dbReference type="NCBI Taxonomy" id="572036"/>
    <lineage>
        <taxon>Bacteria</taxon>
        <taxon>Pseudomonadati</taxon>
        <taxon>Bacteroidota</taxon>
        <taxon>Sphingobacteriia</taxon>
        <taxon>Sphingobacteriales</taxon>
        <taxon>Sphingobacteriaceae</taxon>
        <taxon>Daejeonella</taxon>
    </lineage>
</organism>
<dbReference type="Pfam" id="PF13181">
    <property type="entry name" value="TPR_8"/>
    <property type="match status" value="2"/>
</dbReference>
<keyword evidence="1" id="KW-0802">TPR repeat</keyword>
<proteinExistence type="predicted"/>
<dbReference type="InterPro" id="IPR011990">
    <property type="entry name" value="TPR-like_helical_dom_sf"/>
</dbReference>
<reference evidence="3" key="1">
    <citation type="submission" date="2017-02" db="EMBL/GenBank/DDBJ databases">
        <authorList>
            <person name="Varghese N."/>
            <person name="Submissions S."/>
        </authorList>
    </citation>
    <scope>NUCLEOTIDE SEQUENCE [LARGE SCALE GENOMIC DNA]</scope>
    <source>
        <strain evidence="3">DSM 22385</strain>
    </source>
</reference>
<dbReference type="EMBL" id="FUYR01000002">
    <property type="protein sequence ID" value="SKB64734.1"/>
    <property type="molecule type" value="Genomic_DNA"/>
</dbReference>
<protein>
    <submittedName>
        <fullName evidence="2">Tetratricopeptide repeat-containing protein</fullName>
    </submittedName>
</protein>
<dbReference type="InterPro" id="IPR019734">
    <property type="entry name" value="TPR_rpt"/>
</dbReference>
<accession>A0A1T5CZ53</accession>
<keyword evidence="3" id="KW-1185">Reference proteome</keyword>
<dbReference type="STRING" id="572036.SAMN05661099_2055"/>
<dbReference type="PROSITE" id="PS50005">
    <property type="entry name" value="TPR"/>
    <property type="match status" value="1"/>
</dbReference>
<gene>
    <name evidence="2" type="ORF">SAMN05661099_2055</name>
</gene>